<keyword evidence="1" id="KW-0175">Coiled coil</keyword>
<organism evidence="2">
    <name type="scientific">Cydia pomonella granulosis virus</name>
    <name type="common">CpGV</name>
    <name type="synonym">Cydia pomonella granulovirus</name>
    <dbReference type="NCBI Taxonomy" id="28289"/>
    <lineage>
        <taxon>Viruses</taxon>
        <taxon>Viruses incertae sedis</taxon>
        <taxon>Naldaviricetes</taxon>
        <taxon>Lefavirales</taxon>
        <taxon>Baculoviridae</taxon>
        <taxon>Betabaculovirus</taxon>
        <taxon>Betabaculovirus cypomonellae</taxon>
    </lineage>
</organism>
<evidence type="ECO:0000313" key="7">
    <source>
        <dbReference type="EMBL" id="QGY99492.1"/>
    </source>
</evidence>
<evidence type="ECO:0000313" key="11">
    <source>
        <dbReference type="EMBL" id="QGZ00060.1"/>
    </source>
</evidence>
<dbReference type="EMBL" id="MN696168">
    <property type="protein sequence ID" value="QGY99775.1"/>
    <property type="molecule type" value="Genomic_DNA"/>
</dbReference>
<dbReference type="OrthoDB" id="24114at10239"/>
<dbReference type="EMBL" id="KM217575">
    <property type="protein sequence ID" value="AIU36970.1"/>
    <property type="molecule type" value="Genomic_DNA"/>
</dbReference>
<evidence type="ECO:0000313" key="12">
    <source>
        <dbReference type="EMBL" id="QGZ00200.1"/>
    </source>
</evidence>
<feature type="coiled-coil region" evidence="1">
    <location>
        <begin position="68"/>
        <end position="102"/>
    </location>
</feature>
<organismHost>
    <name type="scientific">Cydia pomonella</name>
    <name type="common">Codling moth</name>
    <dbReference type="NCBI Taxonomy" id="82600"/>
</organismHost>
<dbReference type="EMBL" id="KM217573">
    <property type="protein sequence ID" value="AIU36691.1"/>
    <property type="molecule type" value="Genomic_DNA"/>
</dbReference>
<evidence type="ECO:0000256" key="1">
    <source>
        <dbReference type="SAM" id="Coils"/>
    </source>
</evidence>
<reference evidence="3" key="2">
    <citation type="submission" date="2014-07" db="EMBL/GenBank/DDBJ databases">
        <title>Comparative genomics of CpGV: Evolution of a crop protection agent.</title>
        <authorList>
            <person name="Radtke P.C."/>
            <person name="Jehle J.A."/>
        </authorList>
    </citation>
    <scope>NUCLEOTIDE SEQUENCE</scope>
    <source>
        <strain evidence="3">CpGV-I07</strain>
    </source>
</reference>
<dbReference type="EMBL" id="MN075941">
    <property type="protein sequence ID" value="QDW81104.1"/>
    <property type="molecule type" value="Genomic_DNA"/>
</dbReference>
<evidence type="ECO:0000313" key="8">
    <source>
        <dbReference type="EMBL" id="QGY99634.1"/>
    </source>
</evidence>
<dbReference type="GeneID" id="921405"/>
<dbReference type="EMBL" id="MN696166">
    <property type="protein sequence ID" value="QGY99492.1"/>
    <property type="molecule type" value="Genomic_DNA"/>
</dbReference>
<name>A0A097P0L1_GVCP</name>
<evidence type="ECO:0000313" key="9">
    <source>
        <dbReference type="EMBL" id="QGY99775.1"/>
    </source>
</evidence>
<dbReference type="EMBL" id="MN696170">
    <property type="protein sequence ID" value="QGZ00060.1"/>
    <property type="molecule type" value="Genomic_DNA"/>
</dbReference>
<dbReference type="EMBL" id="KM217574">
    <property type="protein sequence ID" value="AIU36833.1"/>
    <property type="molecule type" value="Genomic_DNA"/>
</dbReference>
<evidence type="ECO:0000313" key="10">
    <source>
        <dbReference type="EMBL" id="QGY99917.1"/>
    </source>
</evidence>
<dbReference type="RefSeq" id="NP_148829.1">
    <property type="nucleotide sequence ID" value="NC_002816.1"/>
</dbReference>
<proteinExistence type="predicted"/>
<evidence type="ECO:0000313" key="6">
    <source>
        <dbReference type="EMBL" id="QDW81104.1"/>
    </source>
</evidence>
<reference evidence="7" key="3">
    <citation type="journal article" date="2019" name="Virology">
        <title>Single nucleotide polymorphism (SNP) frequencies and distribution reveal complex genetic composition of seven novel natural isolates of Cydia pomonella granulovirus.</title>
        <authorList>
            <person name="Fan J."/>
            <person name="Wennmann J.T."/>
            <person name="Wang D."/>
            <person name="Jehle J.A."/>
        </authorList>
    </citation>
    <scope>NUCLEOTIDE SEQUENCE</scope>
    <source>
        <strain evidence="7">CpGV-JQ</strain>
        <strain evidence="8">CpGV-KS1</strain>
        <strain evidence="9">CpGV-KS2</strain>
        <strain evidence="10">CpGV-WW</strain>
        <strain evidence="12">CpGV-ZY</strain>
        <strain evidence="11">CpGV-ZY2</strain>
    </source>
</reference>
<dbReference type="EMBL" id="MN696167">
    <property type="protein sequence ID" value="QGY99634.1"/>
    <property type="molecule type" value="Genomic_DNA"/>
</dbReference>
<reference evidence="6" key="4">
    <citation type="journal article" date="2019" name="Viruses">
        <title>Genome Analysis of A Novel South African Cydia pomonella granulovirus (CpGV-SA) with Resistance-Breaking Potential.</title>
        <authorList>
            <person name="Motsoeneng B."/>
            <person name="Jukes M.D."/>
            <person name="Knox C.M."/>
            <person name="Hill M.P."/>
            <person name="Moore S.D."/>
        </authorList>
    </citation>
    <scope>NUCLEOTIDE SEQUENCE</scope>
    <source>
        <strain evidence="6">CpGV-SA</strain>
    </source>
</reference>
<accession>A0A097P0L1</accession>
<evidence type="ECO:0000313" key="4">
    <source>
        <dbReference type="EMBL" id="AIU36970.1"/>
    </source>
</evidence>
<evidence type="ECO:0000313" key="5">
    <source>
        <dbReference type="EMBL" id="AIU37112.1"/>
    </source>
</evidence>
<dbReference type="EMBL" id="KM217576">
    <property type="protein sequence ID" value="AIU37112.1"/>
    <property type="molecule type" value="Genomic_DNA"/>
</dbReference>
<reference evidence="2" key="1">
    <citation type="journal article" date="2014" name="Proc. Natl. Acad. Sci. U.S.A.">
        <title>Baculovirus resistance in codling moth is virus isolate-dependent and the consequence of a mutation in viral gene pe38.</title>
        <authorList>
            <person name="Gebhardt M.M."/>
            <person name="Eberle K.E."/>
            <person name="Radtke P."/>
            <person name="Jehle J.A."/>
        </authorList>
    </citation>
    <scope>NUCLEOTIDE SEQUENCE</scope>
    <source>
        <strain evidence="3">CpGV-I07</strain>
        <strain evidence="5">CpGV-I12</strain>
        <strain evidence="4">CpGV-M</strain>
        <strain evidence="2">CpGV-S</strain>
    </source>
</reference>
<gene>
    <name evidence="2" type="primary">orf45</name>
</gene>
<dbReference type="KEGG" id="vg:921405"/>
<sequence>MAAITRNPPTQFTEMDVYKVAMNALKMELDATNLRLSEVTNELGNERANWCFLDKQNNDLVATLSDQLNKVSNNLTGKEDILERYRRENKFLKQKYLDMKKETSILRKEVVEFSMANKVLKKKLKHLKTYIANCNNTLDDVICDGDYLLSGDDK</sequence>
<evidence type="ECO:0000313" key="2">
    <source>
        <dbReference type="EMBL" id="AIU36691.1"/>
    </source>
</evidence>
<protein>
    <submittedName>
        <fullName evidence="2">ORF45</fullName>
    </submittedName>
</protein>
<dbReference type="EMBL" id="MN696171">
    <property type="protein sequence ID" value="QGZ00200.1"/>
    <property type="molecule type" value="Genomic_DNA"/>
</dbReference>
<evidence type="ECO:0000313" key="3">
    <source>
        <dbReference type="EMBL" id="AIU36833.1"/>
    </source>
</evidence>
<dbReference type="EMBL" id="MN696169">
    <property type="protein sequence ID" value="QGY99917.1"/>
    <property type="molecule type" value="Genomic_DNA"/>
</dbReference>